<evidence type="ECO:0000313" key="1">
    <source>
        <dbReference type="EMBL" id="GLI57746.1"/>
    </source>
</evidence>
<sequence length="56" mass="6845">MIGLFFYNFLKDLIDIQLIFIKVIRKVKKERVREKPREKIPVLKMWPDPREGIRCS</sequence>
<dbReference type="Proteomes" id="UP001144471">
    <property type="component" value="Unassembled WGS sequence"/>
</dbReference>
<comment type="caution">
    <text evidence="1">The sequence shown here is derived from an EMBL/GenBank/DDBJ whole genome shotgun (WGS) entry which is preliminary data.</text>
</comment>
<keyword evidence="2" id="KW-1185">Reference proteome</keyword>
<reference evidence="1" key="1">
    <citation type="submission" date="2022-12" db="EMBL/GenBank/DDBJ databases">
        <title>Reference genome sequencing for broad-spectrum identification of bacterial and archaeal isolates by mass spectrometry.</title>
        <authorList>
            <person name="Sekiguchi Y."/>
            <person name="Tourlousse D.M."/>
        </authorList>
    </citation>
    <scope>NUCLEOTIDE SEQUENCE</scope>
    <source>
        <strain evidence="1">10succ1</strain>
    </source>
</reference>
<dbReference type="RefSeq" id="WP_281837422.1">
    <property type="nucleotide sequence ID" value="NZ_BSDY01000023.1"/>
</dbReference>
<dbReference type="AlphaFoldDB" id="A0A9W6GPN7"/>
<proteinExistence type="predicted"/>
<gene>
    <name evidence="1" type="ORF">PM10SUCC1_32600</name>
</gene>
<evidence type="ECO:0000313" key="2">
    <source>
        <dbReference type="Proteomes" id="UP001144471"/>
    </source>
</evidence>
<dbReference type="EMBL" id="BSDY01000023">
    <property type="protein sequence ID" value="GLI57746.1"/>
    <property type="molecule type" value="Genomic_DNA"/>
</dbReference>
<organism evidence="1 2">
    <name type="scientific">Propionigenium maris DSM 9537</name>
    <dbReference type="NCBI Taxonomy" id="1123000"/>
    <lineage>
        <taxon>Bacteria</taxon>
        <taxon>Fusobacteriati</taxon>
        <taxon>Fusobacteriota</taxon>
        <taxon>Fusobacteriia</taxon>
        <taxon>Fusobacteriales</taxon>
        <taxon>Fusobacteriaceae</taxon>
        <taxon>Propionigenium</taxon>
    </lineage>
</organism>
<name>A0A9W6GPN7_9FUSO</name>
<protein>
    <submittedName>
        <fullName evidence="1">Uncharacterized protein</fullName>
    </submittedName>
</protein>
<accession>A0A9W6GPN7</accession>